<keyword evidence="1" id="KW-0732">Signal</keyword>
<dbReference type="InterPro" id="IPR028994">
    <property type="entry name" value="Integrin_alpha_N"/>
</dbReference>
<dbReference type="InterPro" id="IPR013517">
    <property type="entry name" value="FG-GAP"/>
</dbReference>
<accession>A0A1I1GTU0</accession>
<dbReference type="AlphaFoldDB" id="A0A1I1GTU0"/>
<evidence type="ECO:0000259" key="2">
    <source>
        <dbReference type="Pfam" id="PF07593"/>
    </source>
</evidence>
<dbReference type="InterPro" id="IPR027039">
    <property type="entry name" value="Crtac1"/>
</dbReference>
<dbReference type="STRING" id="1334022.SAMN04487907_102328"/>
<organism evidence="3 4">
    <name type="scientific">Zunongwangia mangrovi</name>
    <dbReference type="NCBI Taxonomy" id="1334022"/>
    <lineage>
        <taxon>Bacteria</taxon>
        <taxon>Pseudomonadati</taxon>
        <taxon>Bacteroidota</taxon>
        <taxon>Flavobacteriia</taxon>
        <taxon>Flavobacteriales</taxon>
        <taxon>Flavobacteriaceae</taxon>
        <taxon>Zunongwangia</taxon>
    </lineage>
</organism>
<gene>
    <name evidence="3" type="ORF">SAMN04487907_102328</name>
</gene>
<dbReference type="InterPro" id="IPR011519">
    <property type="entry name" value="UnbV_ASPIC"/>
</dbReference>
<dbReference type="RefSeq" id="WP_092541327.1">
    <property type="nucleotide sequence ID" value="NZ_FOKV01000002.1"/>
</dbReference>
<dbReference type="SUPFAM" id="SSF69318">
    <property type="entry name" value="Integrin alpha N-terminal domain"/>
    <property type="match status" value="3"/>
</dbReference>
<dbReference type="OrthoDB" id="9816120at2"/>
<sequence length="1089" mass="122309">MKKICYIFIFAVLAACSKNEKEVQEPATPPLFKELDAKITNIDFSNNLTETDSLNILDYLYYYNGGGVAIADINNDSLPDIFLTGNQVPNKLFLNKGNLQFEDITETAGVAGNSDWNTGTAIIDINGDGLLDIYVCAVVGINGLKGKNELFINNGDGTFTEKAADFGLDFQNYSTNIAFFNYDNDGDLDMYLLNHAVHTVNTYGPAEIREKRSEKSGDKLLRNDNGHFIDVSEEAGIYGGPNGYGLGITTADFNNDGFTDIYISNDFHEDDFYYLNNGDGTFTESLKSKFGHTSRFSMGSDVADVNNDGFLDILTLDMLPDDEKVIKASMGDDSPDIHKMKSERLHYHEQFSRNMLQINQGGEYFQDLGLISGLAATDWSWSALFADYDLDGHQDVFISTGIPKRPNDYDYIKYVSNNQIQKELSQGNKIDKKAIEMMPSGAVANRIFKGNKNLNFQDLSGAWISKDSIMSTGSAYADLDNDGDLDIVTNNINAPARIYENRIAKNNQNYLKIKLEYKNPNIQAIGSKAIVYQNGNRQVKQLFTTRGFQSASEAVLHFGFQDASKIDSLLVIWPDNSIQKLSNIDLGQRLYIKLAESLEKVNYANLFTKKKAWFTKIDSLPGLDYEHKENRYQDFDRQKLIPYQISDRGPAVVVKDINGDGKDDIFFGSAKFANSAIYFQTKNAFEKQTISALEEDMRSEDVSAVIEDFDNNGENDLLVVSGGGEYYGENKALLDRLYLQKEKYFSKTDFPKYFENGSAVKAADYDNDGDLDLFIGGAAVSNDFGKIPQSFLLKNENGNFSIDKENELGEIGMITDAIWTDFNNDDQIDLIVVGEWMAPKFFENQNGKLKPYKIEAGLKGLWQSIAEFDIDGDGDKDYLLGNWGLNTKLVANRENPLKMYYLDFDNNGSTETILAQEKNGKYYPVNGLDMLVGQLSYLRKKFPNYKSFAGKSIEEIFDKEQLEKSEILEVETLASGYLLNDDGNFSFKAFKNSLQISPITAFLEHDFNKDGKTEMLIGGNYFGTIPYHGKFDQLAGSILQSVDTYIEAKDLGINFTQKAVISLDILNFEDQDYLLVTYNNHKPQVYKLN</sequence>
<evidence type="ECO:0000313" key="3">
    <source>
        <dbReference type="EMBL" id="SFC12460.1"/>
    </source>
</evidence>
<dbReference type="Proteomes" id="UP000199438">
    <property type="component" value="Unassembled WGS sequence"/>
</dbReference>
<evidence type="ECO:0000256" key="1">
    <source>
        <dbReference type="ARBA" id="ARBA00022729"/>
    </source>
</evidence>
<dbReference type="PANTHER" id="PTHR16026:SF0">
    <property type="entry name" value="CARTILAGE ACIDIC PROTEIN 1"/>
    <property type="match status" value="1"/>
</dbReference>
<keyword evidence="4" id="KW-1185">Reference proteome</keyword>
<proteinExistence type="predicted"/>
<reference evidence="4" key="1">
    <citation type="submission" date="2016-10" db="EMBL/GenBank/DDBJ databases">
        <authorList>
            <person name="Varghese N."/>
            <person name="Submissions S."/>
        </authorList>
    </citation>
    <scope>NUCLEOTIDE SEQUENCE [LARGE SCALE GENOMIC DNA]</scope>
    <source>
        <strain evidence="4">DSM 24499</strain>
    </source>
</reference>
<name>A0A1I1GTU0_9FLAO</name>
<evidence type="ECO:0000313" key="4">
    <source>
        <dbReference type="Proteomes" id="UP000199438"/>
    </source>
</evidence>
<dbReference type="Pfam" id="PF07593">
    <property type="entry name" value="UnbV_ASPIC"/>
    <property type="match status" value="1"/>
</dbReference>
<dbReference type="EMBL" id="FOKV01000002">
    <property type="protein sequence ID" value="SFC12460.1"/>
    <property type="molecule type" value="Genomic_DNA"/>
</dbReference>
<feature type="domain" description="ASPIC/UnbV" evidence="2">
    <location>
        <begin position="524"/>
        <end position="590"/>
    </location>
</feature>
<dbReference type="Pfam" id="PF13517">
    <property type="entry name" value="FG-GAP_3"/>
    <property type="match status" value="5"/>
</dbReference>
<dbReference type="Gene3D" id="2.130.10.130">
    <property type="entry name" value="Integrin alpha, N-terminal"/>
    <property type="match status" value="3"/>
</dbReference>
<dbReference type="PROSITE" id="PS51257">
    <property type="entry name" value="PROKAR_LIPOPROTEIN"/>
    <property type="match status" value="1"/>
</dbReference>
<protein>
    <submittedName>
        <fullName evidence="3">Repeat domain-containing protein</fullName>
    </submittedName>
</protein>
<dbReference type="PANTHER" id="PTHR16026">
    <property type="entry name" value="CARTILAGE ACIDIC PROTEIN 1"/>
    <property type="match status" value="1"/>
</dbReference>